<evidence type="ECO:0000313" key="4">
    <source>
        <dbReference type="Proteomes" id="UP001251870"/>
    </source>
</evidence>
<keyword evidence="2" id="KW-0472">Membrane</keyword>
<dbReference type="Proteomes" id="UP001251870">
    <property type="component" value="Unassembled WGS sequence"/>
</dbReference>
<keyword evidence="2" id="KW-0812">Transmembrane</keyword>
<keyword evidence="4" id="KW-1185">Reference proteome</keyword>
<evidence type="ECO:0000256" key="2">
    <source>
        <dbReference type="SAM" id="Phobius"/>
    </source>
</evidence>
<gene>
    <name evidence="3" type="ORF">RIL96_05960</name>
</gene>
<evidence type="ECO:0000313" key="3">
    <source>
        <dbReference type="EMBL" id="MDR8019108.1"/>
    </source>
</evidence>
<feature type="transmembrane region" description="Helical" evidence="2">
    <location>
        <begin position="228"/>
        <end position="245"/>
    </location>
</feature>
<feature type="transmembrane region" description="Helical" evidence="2">
    <location>
        <begin position="195"/>
        <end position="216"/>
    </location>
</feature>
<organism evidence="3 4">
    <name type="scientific">Nesterenkonia aerolata</name>
    <dbReference type="NCBI Taxonomy" id="3074079"/>
    <lineage>
        <taxon>Bacteria</taxon>
        <taxon>Bacillati</taxon>
        <taxon>Actinomycetota</taxon>
        <taxon>Actinomycetes</taxon>
        <taxon>Micrococcales</taxon>
        <taxon>Micrococcaceae</taxon>
        <taxon>Nesterenkonia</taxon>
    </lineage>
</organism>
<protein>
    <submittedName>
        <fullName evidence="3">DUF3159 domain-containing protein</fullName>
    </submittedName>
</protein>
<feature type="region of interest" description="Disordered" evidence="1">
    <location>
        <begin position="1"/>
        <end position="43"/>
    </location>
</feature>
<feature type="transmembrane region" description="Helical" evidence="2">
    <location>
        <begin position="121"/>
        <end position="140"/>
    </location>
</feature>
<dbReference type="EMBL" id="JAVKGR010000005">
    <property type="protein sequence ID" value="MDR8019108.1"/>
    <property type="molecule type" value="Genomic_DNA"/>
</dbReference>
<dbReference type="InterPro" id="IPR016566">
    <property type="entry name" value="UCP010219"/>
</dbReference>
<name>A0ABU2DRH9_9MICC</name>
<feature type="transmembrane region" description="Helical" evidence="2">
    <location>
        <begin position="80"/>
        <end position="109"/>
    </location>
</feature>
<accession>A0ABU2DRH9</accession>
<dbReference type="RefSeq" id="WP_310548106.1">
    <property type="nucleotide sequence ID" value="NZ_JAVKGR010000005.1"/>
</dbReference>
<reference evidence="3 4" key="1">
    <citation type="submission" date="2023-09" db="EMBL/GenBank/DDBJ databases">
        <title>Description of three actinobacteria isolated from air of manufacturing shop in a pharmaceutical factory.</title>
        <authorList>
            <person name="Zhang D.-F."/>
        </authorList>
    </citation>
    <scope>NUCLEOTIDE SEQUENCE [LARGE SCALE GENOMIC DNA]</scope>
    <source>
        <strain evidence="3 4">LY-0111</strain>
    </source>
</reference>
<comment type="caution">
    <text evidence="3">The sequence shown here is derived from an EMBL/GenBank/DDBJ whole genome shotgun (WGS) entry which is preliminary data.</text>
</comment>
<proteinExistence type="predicted"/>
<dbReference type="Pfam" id="PF11361">
    <property type="entry name" value="DUF3159"/>
    <property type="match status" value="1"/>
</dbReference>
<feature type="compositionally biased region" description="Low complexity" evidence="1">
    <location>
        <begin position="1"/>
        <end position="25"/>
    </location>
</feature>
<keyword evidence="2" id="KW-1133">Transmembrane helix</keyword>
<sequence length="279" mass="29041">MTADAQPPQSPDDSPQGTASGSAAEPARESAPEPAPASGPADSAFSRAASGVYAREDGSLDVMQSLGGLRGLLEASLPTAAFLVVFVITQQILPAAVVAVGIGGVFAVLRLVQRGPLVQSLSGLAAIVLCAVVAGQTGQARDFYLWGFVTNAAYIVAFVLSILVRWPLIGLLFGLVRGEGVTWRQEPLRVRRYGLATWIVTAVLAARLAVQVPLYLADALVALGTARLVMGLPLYGLALWVAWMITRPEALGDPGAQDAARQDVLDGEAAATDRRDGLS</sequence>
<feature type="transmembrane region" description="Helical" evidence="2">
    <location>
        <begin position="152"/>
        <end position="175"/>
    </location>
</feature>
<evidence type="ECO:0000256" key="1">
    <source>
        <dbReference type="SAM" id="MobiDB-lite"/>
    </source>
</evidence>